<keyword evidence="2" id="KW-1185">Reference proteome</keyword>
<evidence type="ECO:0000313" key="1">
    <source>
        <dbReference type="EMBL" id="RMX34827.1"/>
    </source>
</evidence>
<gene>
    <name evidence="1" type="ORF">pdam_00022845</name>
</gene>
<dbReference type="EMBL" id="RCHS01004373">
    <property type="protein sequence ID" value="RMX34827.1"/>
    <property type="molecule type" value="Genomic_DNA"/>
</dbReference>
<proteinExistence type="predicted"/>
<protein>
    <submittedName>
        <fullName evidence="1">Uncharacterized protein</fullName>
    </submittedName>
</protein>
<comment type="caution">
    <text evidence="1">The sequence shown here is derived from an EMBL/GenBank/DDBJ whole genome shotgun (WGS) entry which is preliminary data.</text>
</comment>
<evidence type="ECO:0000313" key="2">
    <source>
        <dbReference type="Proteomes" id="UP000275408"/>
    </source>
</evidence>
<reference evidence="1 2" key="1">
    <citation type="journal article" date="2018" name="Sci. Rep.">
        <title>Comparative analysis of the Pocillopora damicornis genome highlights role of immune system in coral evolution.</title>
        <authorList>
            <person name="Cunning R."/>
            <person name="Bay R.A."/>
            <person name="Gillette P."/>
            <person name="Baker A.C."/>
            <person name="Traylor-Knowles N."/>
        </authorList>
    </citation>
    <scope>NUCLEOTIDE SEQUENCE [LARGE SCALE GENOMIC DNA]</scope>
    <source>
        <strain evidence="1">RSMAS</strain>
        <tissue evidence="1">Whole animal</tissue>
    </source>
</reference>
<organism evidence="1 2">
    <name type="scientific">Pocillopora damicornis</name>
    <name type="common">Cauliflower coral</name>
    <name type="synonym">Millepora damicornis</name>
    <dbReference type="NCBI Taxonomy" id="46731"/>
    <lineage>
        <taxon>Eukaryota</taxon>
        <taxon>Metazoa</taxon>
        <taxon>Cnidaria</taxon>
        <taxon>Anthozoa</taxon>
        <taxon>Hexacorallia</taxon>
        <taxon>Scleractinia</taxon>
        <taxon>Astrocoeniina</taxon>
        <taxon>Pocilloporidae</taxon>
        <taxon>Pocillopora</taxon>
    </lineage>
</organism>
<accession>A0A3M6T460</accession>
<dbReference type="Proteomes" id="UP000275408">
    <property type="component" value="Unassembled WGS sequence"/>
</dbReference>
<sequence length="103" mass="11770">MSDQDRISPYNINTKSRRQVMRIKKNLSIQECPLTFEVVTCHTGSKYCLIIHKTLKWSLTIPLEDTATDPITIRCAVMSYTFPGRTLLQYCSISPCRGQNAVE</sequence>
<name>A0A3M6T460_POCDA</name>
<dbReference type="AlphaFoldDB" id="A0A3M6T460"/>